<feature type="compositionally biased region" description="Polar residues" evidence="1">
    <location>
        <begin position="32"/>
        <end position="50"/>
    </location>
</feature>
<keyword evidence="3" id="KW-1185">Reference proteome</keyword>
<dbReference type="AlphaFoldDB" id="A0A803QQK6"/>
<accession>A0A803QQK6</accession>
<protein>
    <submittedName>
        <fullName evidence="2">Uncharacterized protein</fullName>
    </submittedName>
</protein>
<reference evidence="2" key="1">
    <citation type="submission" date="2021-03" db="UniProtKB">
        <authorList>
            <consortium name="EnsemblPlants"/>
        </authorList>
    </citation>
    <scope>IDENTIFICATION</scope>
</reference>
<evidence type="ECO:0000256" key="1">
    <source>
        <dbReference type="SAM" id="MobiDB-lite"/>
    </source>
</evidence>
<feature type="compositionally biased region" description="Polar residues" evidence="1">
    <location>
        <begin position="1"/>
        <end position="16"/>
    </location>
</feature>
<feature type="region of interest" description="Disordered" evidence="1">
    <location>
        <begin position="86"/>
        <end position="111"/>
    </location>
</feature>
<evidence type="ECO:0000313" key="2">
    <source>
        <dbReference type="EnsemblPlants" id="cds.evm.model.10.843"/>
    </source>
</evidence>
<evidence type="ECO:0000313" key="3">
    <source>
        <dbReference type="Proteomes" id="UP000596661"/>
    </source>
</evidence>
<dbReference type="EMBL" id="UZAU01000813">
    <property type="status" value="NOT_ANNOTATED_CDS"/>
    <property type="molecule type" value="Genomic_DNA"/>
</dbReference>
<feature type="region of interest" description="Disordered" evidence="1">
    <location>
        <begin position="1"/>
        <end position="53"/>
    </location>
</feature>
<feature type="compositionally biased region" description="Polar residues" evidence="1">
    <location>
        <begin position="88"/>
        <end position="111"/>
    </location>
</feature>
<sequence>MSSNNQSIHTDTSGDPSQAAIKEAINPIVQGDKNNSNKPDSNGHKSQPQKRNMPFYTHCNVLGHTFEKCYKIHGYPPGYNKNYKGKEVTTNQIQTNNEGGTSYNDSSTLMP</sequence>
<organism evidence="2 3">
    <name type="scientific">Cannabis sativa</name>
    <name type="common">Hemp</name>
    <name type="synonym">Marijuana</name>
    <dbReference type="NCBI Taxonomy" id="3483"/>
    <lineage>
        <taxon>Eukaryota</taxon>
        <taxon>Viridiplantae</taxon>
        <taxon>Streptophyta</taxon>
        <taxon>Embryophyta</taxon>
        <taxon>Tracheophyta</taxon>
        <taxon>Spermatophyta</taxon>
        <taxon>Magnoliopsida</taxon>
        <taxon>eudicotyledons</taxon>
        <taxon>Gunneridae</taxon>
        <taxon>Pentapetalae</taxon>
        <taxon>rosids</taxon>
        <taxon>fabids</taxon>
        <taxon>Rosales</taxon>
        <taxon>Cannabaceae</taxon>
        <taxon>Cannabis</taxon>
    </lineage>
</organism>
<name>A0A803QQK6_CANSA</name>
<dbReference type="Gramene" id="evm.model.10.843">
    <property type="protein sequence ID" value="cds.evm.model.10.843"/>
    <property type="gene ID" value="evm.TU.10.843"/>
</dbReference>
<dbReference type="Proteomes" id="UP000596661">
    <property type="component" value="Unassembled WGS sequence"/>
</dbReference>
<proteinExistence type="predicted"/>
<dbReference type="EnsemblPlants" id="evm.model.10.843">
    <property type="protein sequence ID" value="cds.evm.model.10.843"/>
    <property type="gene ID" value="evm.TU.10.843"/>
</dbReference>